<protein>
    <recommendedName>
        <fullName evidence="16">ABC transporter</fullName>
    </recommendedName>
</protein>
<evidence type="ECO:0000259" key="12">
    <source>
        <dbReference type="PROSITE" id="PS50893"/>
    </source>
</evidence>
<feature type="transmembrane region" description="Helical" evidence="11">
    <location>
        <begin position="281"/>
        <end position="303"/>
    </location>
</feature>
<keyword evidence="3" id="KW-0813">Transport</keyword>
<dbReference type="HOGENOM" id="CLU_000604_17_2_1"/>
<evidence type="ECO:0000259" key="13">
    <source>
        <dbReference type="PROSITE" id="PS50929"/>
    </source>
</evidence>
<evidence type="ECO:0000313" key="14">
    <source>
        <dbReference type="EMBL" id="EEU33797.1"/>
    </source>
</evidence>
<dbReference type="FunFam" id="3.40.50.300:FF:000251">
    <property type="entry name" value="ABC transporter B family member 19"/>
    <property type="match status" value="1"/>
</dbReference>
<dbReference type="InterPro" id="IPR003439">
    <property type="entry name" value="ABC_transporter-like_ATP-bd"/>
</dbReference>
<dbReference type="OrthoDB" id="6500128at2759"/>
<feature type="transmembrane region" description="Helical" evidence="11">
    <location>
        <begin position="822"/>
        <end position="840"/>
    </location>
</feature>
<proteinExistence type="inferred from homology"/>
<dbReference type="GO" id="GO:0090374">
    <property type="term" value="P:oligopeptide export from mitochondrion"/>
    <property type="evidence" value="ECO:0007669"/>
    <property type="project" value="TreeGrafter"/>
</dbReference>
<feature type="transmembrane region" description="Helical" evidence="11">
    <location>
        <begin position="741"/>
        <end position="769"/>
    </location>
</feature>
<dbReference type="Proteomes" id="UP000005206">
    <property type="component" value="Unassembled WGS sequence"/>
</dbReference>
<dbReference type="PANTHER" id="PTHR43394">
    <property type="entry name" value="ATP-DEPENDENT PERMEASE MDL1, MITOCHONDRIAL"/>
    <property type="match status" value="1"/>
</dbReference>
<comment type="subcellular location">
    <subcellularLocation>
        <location evidence="1">Membrane</location>
        <topology evidence="1">Multi-pass membrane protein</topology>
    </subcellularLocation>
</comment>
<dbReference type="Pfam" id="PF00664">
    <property type="entry name" value="ABC_membrane"/>
    <property type="match status" value="2"/>
</dbReference>
<dbReference type="CDD" id="cd03249">
    <property type="entry name" value="ABC_MTABC3_MDL1_MDL2"/>
    <property type="match status" value="2"/>
</dbReference>
<comment type="similarity">
    <text evidence="2">Belongs to the ABC transporter superfamily. ABCB family. Multidrug resistance exporter (TC 3.A.1.201) subfamily.</text>
</comment>
<dbReference type="GO" id="GO:0016887">
    <property type="term" value="F:ATP hydrolysis activity"/>
    <property type="evidence" value="ECO:0007669"/>
    <property type="project" value="InterPro"/>
</dbReference>
<keyword evidence="8 11" id="KW-1133">Transmembrane helix</keyword>
<evidence type="ECO:0008006" key="16">
    <source>
        <dbReference type="Google" id="ProtNLM"/>
    </source>
</evidence>
<feature type="domain" description="ABC transmembrane type-1" evidence="13">
    <location>
        <begin position="55"/>
        <end position="345"/>
    </location>
</feature>
<dbReference type="GO" id="GO:0005743">
    <property type="term" value="C:mitochondrial inner membrane"/>
    <property type="evidence" value="ECO:0007669"/>
    <property type="project" value="TreeGrafter"/>
</dbReference>
<keyword evidence="4 11" id="KW-0812">Transmembrane</keyword>
<feature type="region of interest" description="Disordered" evidence="10">
    <location>
        <begin position="630"/>
        <end position="651"/>
    </location>
</feature>
<dbReference type="InterPro" id="IPR003593">
    <property type="entry name" value="AAA+_ATPase"/>
</dbReference>
<accession>C7ZQB3</accession>
<sequence>MESNKTAQATDEPISSIEDASLEEKLKSQIETSNVTVGFKDLFRYATLKDLLILAFCTLTAIAAGAILPCFPLLFGDMAGLFQSISLQEMPRSEFDRVLTQKSLTLVYLGIGAYVATYISTVGFMGVGERLTRTIRQQYFRALLRQNMAFFDNVGPGILSSRISLDCQNIQEGVSEKVAFVITELATLVSAYVIGFIKYWKLTLVASSILVGIIVTSTVCTRFIIKYQGKSMANYSIVGGLAEEVISSIRTVKALGVRDVFSSRFESHLVSVETWGRKAQICVAVLIAIVTTMTFMSHALTFWTGSIFIGRGEASLSDVITVAFAILIGSHVLGGIAPHIPAFAGAVAAASKVYSVIDRESPLDPTSEEGAKLDQISGSIDFVNVKHIYPARPQQVIMDGVNLQILAGKTTAIVGPSGSGKSTVISLIERFYSPISGQVVCDGKDISALNLRWFRQKLALVAQEPVLFGASIFDNIAMGALDIPDKDEEKVQSLKLRVHEAAKQANAHNFITNLPKGYDTKLGEGGSQLSGGQKQRIAIARALIRNPAVLLLDEATSALDSESEQSIKEAIQSASVGRTTIVVSHRLSTITYADNIIVLSEGKVVEQGTHSELQGLNGVYSKLFEAQQLEEHPSGHGVNSTAPESAQDQPLPHQMDKTGHNTEIVPLDQEDQQSQDVKTSLWSLVSLTASFNRPEAKLLAIGLTFSILAGCGGPTLAFLLAKAINELSKPDTMVSSMREGANFWCLMMFAVGLIHVINLTIQGVSFAICSERLIYRARSTLFRSIIEKDVSFFDRDENKTGALTSLLGVEAKSLSGVSGSTLGTIFMSCTTLVASMAIALAIGWKVALVCISTIPVLLGCGFYRVWMIAKFAQRSHEAHKQSSAYASEAVMSARTIAALATEEQFVHHYEQQLKTQERKSFVSILKSSVPYAASQSFAFFCVALAFWYGGQRIADGEYSIFQFFACFAEIIFGSQAAGLVFSFATDIGKAKKAARTFHTMLQKTPTIDGSEGDSTTHLPEKCEGKIEFENIHFTYSNRPGHPILNGLSFAVQPGEHIALVGGSGCGKSTCFALLERLYDPDSGSLKIDGQDIRGLNVAEYRRTLAYVSQEPTIYSGTIRDNVTLGCGPDETDEAIIQACKDANIYDFISSLPDGLATTVGNRGVMLSGGQKQRIAIARALIRNPRVLLLDEATSALDSASEKLVQDALEKASRGRTTISVAHRLSFVRNSDKIYVIEKGQVVELGTHTELMRRGARYYNLVRAQALEVGSREVS</sequence>
<dbReference type="InterPro" id="IPR039421">
    <property type="entry name" value="Type_1_exporter"/>
</dbReference>
<dbReference type="SMART" id="SM00382">
    <property type="entry name" value="AAA"/>
    <property type="match status" value="2"/>
</dbReference>
<dbReference type="CDD" id="cd18577">
    <property type="entry name" value="ABC_6TM_Pgp_ABCB1_D1_like"/>
    <property type="match status" value="1"/>
</dbReference>
<dbReference type="VEuPathDB" id="FungiDB:NECHADRAFT_56041"/>
<name>C7ZQB3_FUSV7</name>
<dbReference type="FunFam" id="3.40.50.300:FF:000916">
    <property type="entry name" value="ABC transporter B family member 9"/>
    <property type="match status" value="1"/>
</dbReference>
<dbReference type="GeneID" id="9667027"/>
<keyword evidence="6" id="KW-0547">Nucleotide-binding</keyword>
<dbReference type="GO" id="GO:0015421">
    <property type="term" value="F:ABC-type oligopeptide transporter activity"/>
    <property type="evidence" value="ECO:0007669"/>
    <property type="project" value="TreeGrafter"/>
</dbReference>
<feature type="transmembrane region" description="Helical" evidence="11">
    <location>
        <begin position="106"/>
        <end position="127"/>
    </location>
</feature>
<dbReference type="PROSITE" id="PS00211">
    <property type="entry name" value="ABC_TRANSPORTER_1"/>
    <property type="match status" value="2"/>
</dbReference>
<dbReference type="Gene3D" id="1.20.1560.10">
    <property type="entry name" value="ABC transporter type 1, transmembrane domain"/>
    <property type="match status" value="1"/>
</dbReference>
<keyword evidence="7" id="KW-0067">ATP-binding</keyword>
<dbReference type="OMA" id="ADGENRN"/>
<feature type="transmembrane region" description="Helical" evidence="11">
    <location>
        <begin position="698"/>
        <end position="721"/>
    </location>
</feature>
<dbReference type="EMBL" id="GG698987">
    <property type="protein sequence ID" value="EEU33797.1"/>
    <property type="molecule type" value="Genomic_DNA"/>
</dbReference>
<dbReference type="Gene3D" id="3.40.50.300">
    <property type="entry name" value="P-loop containing nucleotide triphosphate hydrolases"/>
    <property type="match status" value="2"/>
</dbReference>
<evidence type="ECO:0000256" key="8">
    <source>
        <dbReference type="ARBA" id="ARBA00022989"/>
    </source>
</evidence>
<dbReference type="KEGG" id="nhe:NECHADRAFT_56041"/>
<evidence type="ECO:0000256" key="2">
    <source>
        <dbReference type="ARBA" id="ARBA00007577"/>
    </source>
</evidence>
<feature type="transmembrane region" description="Helical" evidence="11">
    <location>
        <begin position="178"/>
        <end position="197"/>
    </location>
</feature>
<feature type="transmembrane region" description="Helical" evidence="11">
    <location>
        <begin position="928"/>
        <end position="948"/>
    </location>
</feature>
<feature type="transmembrane region" description="Helical" evidence="11">
    <location>
        <begin position="51"/>
        <end position="75"/>
    </location>
</feature>
<dbReference type="InterPro" id="IPR027417">
    <property type="entry name" value="P-loop_NTPase"/>
</dbReference>
<dbReference type="CDD" id="cd18578">
    <property type="entry name" value="ABC_6TM_Pgp_ABCB1_D2_like"/>
    <property type="match status" value="1"/>
</dbReference>
<evidence type="ECO:0000256" key="5">
    <source>
        <dbReference type="ARBA" id="ARBA00022737"/>
    </source>
</evidence>
<organism evidence="14 15">
    <name type="scientific">Fusarium vanettenii (strain ATCC MYA-4622 / CBS 123669 / FGSC 9596 / NRRL 45880 / 77-13-4)</name>
    <name type="common">Fusarium solani subsp. pisi</name>
    <dbReference type="NCBI Taxonomy" id="660122"/>
    <lineage>
        <taxon>Eukaryota</taxon>
        <taxon>Fungi</taxon>
        <taxon>Dikarya</taxon>
        <taxon>Ascomycota</taxon>
        <taxon>Pezizomycotina</taxon>
        <taxon>Sordariomycetes</taxon>
        <taxon>Hypocreomycetidae</taxon>
        <taxon>Hypocreales</taxon>
        <taxon>Nectriaceae</taxon>
        <taxon>Fusarium</taxon>
        <taxon>Fusarium solani species complex</taxon>
        <taxon>Fusarium vanettenii</taxon>
    </lineage>
</organism>
<keyword evidence="5" id="KW-0677">Repeat</keyword>
<reference evidence="14 15" key="1">
    <citation type="journal article" date="2009" name="PLoS Genet.">
        <title>The genome of Nectria haematococca: contribution of supernumerary chromosomes to gene expansion.</title>
        <authorList>
            <person name="Coleman J.J."/>
            <person name="Rounsley S.D."/>
            <person name="Rodriguez-Carres M."/>
            <person name="Kuo A."/>
            <person name="Wasmann C.C."/>
            <person name="Grimwood J."/>
            <person name="Schmutz J."/>
            <person name="Taga M."/>
            <person name="White G.J."/>
            <person name="Zhou S."/>
            <person name="Schwartz D.C."/>
            <person name="Freitag M."/>
            <person name="Ma L.J."/>
            <person name="Danchin E.G."/>
            <person name="Henrissat B."/>
            <person name="Coutinho P.M."/>
            <person name="Nelson D.R."/>
            <person name="Straney D."/>
            <person name="Napoli C.A."/>
            <person name="Barker B.M."/>
            <person name="Gribskov M."/>
            <person name="Rep M."/>
            <person name="Kroken S."/>
            <person name="Molnar I."/>
            <person name="Rensing C."/>
            <person name="Kennell J.C."/>
            <person name="Zamora J."/>
            <person name="Farman M.L."/>
            <person name="Selker E.U."/>
            <person name="Salamov A."/>
            <person name="Shapiro H."/>
            <person name="Pangilinan J."/>
            <person name="Lindquist E."/>
            <person name="Lamers C."/>
            <person name="Grigoriev I.V."/>
            <person name="Geiser D.M."/>
            <person name="Covert S.F."/>
            <person name="Temporini E."/>
            <person name="Vanetten H.D."/>
        </authorList>
    </citation>
    <scope>NUCLEOTIDE SEQUENCE [LARGE SCALE GENOMIC DNA]</scope>
    <source>
        <strain evidence="15">ATCC MYA-4622 / CBS 123669 / FGSC 9596 / NRRL 45880 / 77-13-4</strain>
    </source>
</reference>
<feature type="domain" description="ABC transmembrane type-1" evidence="13">
    <location>
        <begin position="700"/>
        <end position="989"/>
    </location>
</feature>
<evidence type="ECO:0000256" key="11">
    <source>
        <dbReference type="SAM" id="Phobius"/>
    </source>
</evidence>
<keyword evidence="9 11" id="KW-0472">Membrane</keyword>
<evidence type="ECO:0000256" key="9">
    <source>
        <dbReference type="ARBA" id="ARBA00023136"/>
    </source>
</evidence>
<dbReference type="RefSeq" id="XP_003039510.1">
    <property type="nucleotide sequence ID" value="XM_003039464.1"/>
</dbReference>
<dbReference type="PROSITE" id="PS50929">
    <property type="entry name" value="ABC_TM1F"/>
    <property type="match status" value="2"/>
</dbReference>
<dbReference type="InterPro" id="IPR011527">
    <property type="entry name" value="ABC1_TM_dom"/>
</dbReference>
<dbReference type="eggNOG" id="KOG0055">
    <property type="taxonomic scope" value="Eukaryota"/>
</dbReference>
<dbReference type="InterPro" id="IPR036640">
    <property type="entry name" value="ABC1_TM_sf"/>
</dbReference>
<dbReference type="SUPFAM" id="SSF52540">
    <property type="entry name" value="P-loop containing nucleoside triphosphate hydrolases"/>
    <property type="match status" value="2"/>
</dbReference>
<feature type="domain" description="ABC transporter" evidence="12">
    <location>
        <begin position="383"/>
        <end position="626"/>
    </location>
</feature>
<dbReference type="GO" id="GO:0005524">
    <property type="term" value="F:ATP binding"/>
    <property type="evidence" value="ECO:0007669"/>
    <property type="project" value="UniProtKB-KW"/>
</dbReference>
<evidence type="ECO:0000313" key="15">
    <source>
        <dbReference type="Proteomes" id="UP000005206"/>
    </source>
</evidence>
<feature type="compositionally biased region" description="Polar residues" evidence="10">
    <location>
        <begin position="637"/>
        <end position="648"/>
    </location>
</feature>
<feature type="transmembrane region" description="Helical" evidence="11">
    <location>
        <begin position="960"/>
        <end position="985"/>
    </location>
</feature>
<feature type="transmembrane region" description="Helical" evidence="11">
    <location>
        <begin position="846"/>
        <end position="866"/>
    </location>
</feature>
<dbReference type="PROSITE" id="PS50893">
    <property type="entry name" value="ABC_TRANSPORTER_2"/>
    <property type="match status" value="2"/>
</dbReference>
<feature type="transmembrane region" description="Helical" evidence="11">
    <location>
        <begin position="203"/>
        <end position="225"/>
    </location>
</feature>
<keyword evidence="15" id="KW-1185">Reference proteome</keyword>
<gene>
    <name evidence="14" type="ORF">NECHADRAFT_56041</name>
</gene>
<dbReference type="Pfam" id="PF00005">
    <property type="entry name" value="ABC_tran"/>
    <property type="match status" value="2"/>
</dbReference>
<feature type="domain" description="ABC transporter" evidence="12">
    <location>
        <begin position="1026"/>
        <end position="1263"/>
    </location>
</feature>
<dbReference type="PANTHER" id="PTHR43394:SF11">
    <property type="entry name" value="ATP-BINDING CASSETTE TRANSPORTER"/>
    <property type="match status" value="1"/>
</dbReference>
<dbReference type="InterPro" id="IPR017871">
    <property type="entry name" value="ABC_transporter-like_CS"/>
</dbReference>
<evidence type="ECO:0000256" key="10">
    <source>
        <dbReference type="SAM" id="MobiDB-lite"/>
    </source>
</evidence>
<evidence type="ECO:0000256" key="7">
    <source>
        <dbReference type="ARBA" id="ARBA00022840"/>
    </source>
</evidence>
<evidence type="ECO:0000256" key="4">
    <source>
        <dbReference type="ARBA" id="ARBA00022692"/>
    </source>
</evidence>
<evidence type="ECO:0000256" key="3">
    <source>
        <dbReference type="ARBA" id="ARBA00022448"/>
    </source>
</evidence>
<evidence type="ECO:0000256" key="6">
    <source>
        <dbReference type="ARBA" id="ARBA00022741"/>
    </source>
</evidence>
<dbReference type="SUPFAM" id="SSF90123">
    <property type="entry name" value="ABC transporter transmembrane region"/>
    <property type="match status" value="2"/>
</dbReference>
<dbReference type="InParanoid" id="C7ZQB3"/>
<evidence type="ECO:0000256" key="1">
    <source>
        <dbReference type="ARBA" id="ARBA00004141"/>
    </source>
</evidence>
<dbReference type="AlphaFoldDB" id="C7ZQB3"/>